<dbReference type="EMBL" id="JAGGLB010000006">
    <property type="protein sequence ID" value="MBP1990837.1"/>
    <property type="molecule type" value="Genomic_DNA"/>
</dbReference>
<gene>
    <name evidence="1" type="ORF">J2Z66_002443</name>
</gene>
<keyword evidence="2" id="KW-1185">Reference proteome</keyword>
<organism evidence="1 2">
    <name type="scientific">Paenibacillus eucommiae</name>
    <dbReference type="NCBI Taxonomy" id="1355755"/>
    <lineage>
        <taxon>Bacteria</taxon>
        <taxon>Bacillati</taxon>
        <taxon>Bacillota</taxon>
        <taxon>Bacilli</taxon>
        <taxon>Bacillales</taxon>
        <taxon>Paenibacillaceae</taxon>
        <taxon>Paenibacillus</taxon>
    </lineage>
</organism>
<dbReference type="RefSeq" id="WP_209971588.1">
    <property type="nucleotide sequence ID" value="NZ_JAGGLB010000006.1"/>
</dbReference>
<protein>
    <submittedName>
        <fullName evidence="1">Uncharacterized protein</fullName>
    </submittedName>
</protein>
<sequence length="150" mass="17508">MGTPLIFSLPLTFTDWLLRDRSLDNGPEGIYQVLSRCKDFGPSKIYWRAFDAGRATVVDYGCEQPNMARFKELYGEDPFDVSNGDEHWIRCWAEPVTQFMREVRELAGRHASSRWRSWSFNKENAIDHVTMFLKIICTNDRVILGFNCPY</sequence>
<evidence type="ECO:0000313" key="1">
    <source>
        <dbReference type="EMBL" id="MBP1990837.1"/>
    </source>
</evidence>
<reference evidence="1 2" key="1">
    <citation type="submission" date="2021-03" db="EMBL/GenBank/DDBJ databases">
        <title>Genomic Encyclopedia of Type Strains, Phase IV (KMG-IV): sequencing the most valuable type-strain genomes for metagenomic binning, comparative biology and taxonomic classification.</title>
        <authorList>
            <person name="Goeker M."/>
        </authorList>
    </citation>
    <scope>NUCLEOTIDE SEQUENCE [LARGE SCALE GENOMIC DNA]</scope>
    <source>
        <strain evidence="1 2">DSM 26048</strain>
    </source>
</reference>
<evidence type="ECO:0000313" key="2">
    <source>
        <dbReference type="Proteomes" id="UP001519287"/>
    </source>
</evidence>
<comment type="caution">
    <text evidence="1">The sequence shown here is derived from an EMBL/GenBank/DDBJ whole genome shotgun (WGS) entry which is preliminary data.</text>
</comment>
<dbReference type="Proteomes" id="UP001519287">
    <property type="component" value="Unassembled WGS sequence"/>
</dbReference>
<accession>A0ABS4ITD9</accession>
<name>A0ABS4ITD9_9BACL</name>
<proteinExistence type="predicted"/>